<reference evidence="2 3" key="1">
    <citation type="submission" date="2021-03" db="EMBL/GenBank/DDBJ databases">
        <title>Five novel Rahnella species.</title>
        <authorList>
            <person name="Brady C."/>
            <person name="Asselin J."/>
            <person name="Beer S."/>
            <person name="Bruberg M.B."/>
            <person name="Crampton B."/>
            <person name="Venter S."/>
            <person name="Arnold D."/>
            <person name="Denman S."/>
        </authorList>
    </citation>
    <scope>NUCLEOTIDE SEQUENCE [LARGE SCALE GENOMIC DNA]</scope>
    <source>
        <strain evidence="2 3">FRB 231</strain>
    </source>
</reference>
<organism evidence="2 3">
    <name type="scientific">Rahnella ecdela</name>
    <dbReference type="NCBI Taxonomy" id="2816250"/>
    <lineage>
        <taxon>Bacteria</taxon>
        <taxon>Pseudomonadati</taxon>
        <taxon>Pseudomonadota</taxon>
        <taxon>Gammaproteobacteria</taxon>
        <taxon>Enterobacterales</taxon>
        <taxon>Yersiniaceae</taxon>
        <taxon>Rahnella</taxon>
    </lineage>
</organism>
<keyword evidence="3" id="KW-1185">Reference proteome</keyword>
<name>A0ABS6L9Z0_9GAMM</name>
<dbReference type="InterPro" id="IPR044016">
    <property type="entry name" value="Big_13"/>
</dbReference>
<feature type="domain" description="Bacterial Ig-like" evidence="1">
    <location>
        <begin position="253"/>
        <end position="333"/>
    </location>
</feature>
<evidence type="ECO:0000313" key="3">
    <source>
        <dbReference type="Proteomes" id="UP000739284"/>
    </source>
</evidence>
<feature type="domain" description="Bacterial Ig-like" evidence="1">
    <location>
        <begin position="152"/>
        <end position="236"/>
    </location>
</feature>
<dbReference type="NCBIfam" id="NF033510">
    <property type="entry name" value="Ca_tandemer"/>
    <property type="match status" value="3"/>
</dbReference>
<protein>
    <recommendedName>
        <fullName evidence="1">Bacterial Ig-like domain-containing protein</fullName>
    </recommendedName>
</protein>
<dbReference type="RefSeq" id="WP_217147767.1">
    <property type="nucleotide sequence ID" value="NZ_JAFMOY010000098.1"/>
</dbReference>
<proteinExistence type="predicted"/>
<accession>A0ABS6L9Z0</accession>
<gene>
    <name evidence="2" type="ORF">J1784_01760</name>
</gene>
<dbReference type="Pfam" id="PF19077">
    <property type="entry name" value="Big_13"/>
    <property type="match status" value="2"/>
</dbReference>
<dbReference type="EMBL" id="JAFMOY010000098">
    <property type="protein sequence ID" value="MBU9843760.1"/>
    <property type="molecule type" value="Genomic_DNA"/>
</dbReference>
<comment type="caution">
    <text evidence="2">The sequence shown here is derived from an EMBL/GenBank/DDBJ whole genome shotgun (WGS) entry which is preliminary data.</text>
</comment>
<dbReference type="Proteomes" id="UP000739284">
    <property type="component" value="Unassembled WGS sequence"/>
</dbReference>
<evidence type="ECO:0000259" key="1">
    <source>
        <dbReference type="Pfam" id="PF19077"/>
    </source>
</evidence>
<evidence type="ECO:0000313" key="2">
    <source>
        <dbReference type="EMBL" id="MBU9843760.1"/>
    </source>
</evidence>
<sequence length="736" mass="79268">MSDIDKTKESTIAAPGADFSTYIHIDSITDNTGTNQGVVADGGLTDDLQPTLSGYLPEAQGLQIRVFLNGSVVGYTVVRNDGNWSYTPETPLIAGTENTFQVVLMDSANGNTLWLSNEYNIITTEPNQDGGIPPAPEIKSVVDDVKGYNGFTGALHNGDATNDARPTLSGTATAGSTVNIYADGNVIGSTTTAADGSWKFTPDKNLTDGTHALTANVVTAGGESAPTDAFTITVDTVISKPVIDSVTDNQGNTQGNVVDGGKTDDSQPVLTGHAEANSRVDIHVFGPNGKQLYYQSVHSDADGNWSYQPKEFTTQGAYSFGISGIDHVGNAWTDFGHKYTIEFVGSNQDSNDTTPPAAPVITNAYDDVGVRTGNVVNGGKTDDDKLKLTGTAEADSTVTISHIIQSTGQSYTDGTVVADANGHWTFDMVKGFQDVYSNRIFTATATDTAGNTSSESSPYIVNYVRSNQDTNFSSGYEDFENYAGQYWYNEFTTQSGLHFIGTQPNSSAESIGHFNNDSQNHGQFLTFAQGKADHLTVELPGIAKELSFDYTYASGHEYVTLYNADGNKIGSSRLDSLGTTDSGLTQTWHTFSFSAPGDSEIAYFTVTQTDSYENTRIYMDNIKWTSPDTQEKTQDYSMHVNQYDVTNNTQDTLQLSLNDILNEMHPNLFIQDGKQQMAVTGDAGDVVELKVEDLAHNTWQDTGTVTAGGIQYEVYQHTGSDVELLVQHGLELHQVS</sequence>